<keyword evidence="1" id="KW-0812">Transmembrane</keyword>
<feature type="transmembrane region" description="Helical" evidence="1">
    <location>
        <begin position="32"/>
        <end position="54"/>
    </location>
</feature>
<evidence type="ECO:0000256" key="1">
    <source>
        <dbReference type="SAM" id="Phobius"/>
    </source>
</evidence>
<proteinExistence type="predicted"/>
<accession>A0AAV3A973</accession>
<dbReference type="EMBL" id="DYDO01000006">
    <property type="protein sequence ID" value="DBA23704.1"/>
    <property type="molecule type" value="Genomic_DNA"/>
</dbReference>
<organism evidence="2 3">
    <name type="scientific">Pyxicephalus adspersus</name>
    <name type="common">African bullfrog</name>
    <dbReference type="NCBI Taxonomy" id="30357"/>
    <lineage>
        <taxon>Eukaryota</taxon>
        <taxon>Metazoa</taxon>
        <taxon>Chordata</taxon>
        <taxon>Craniata</taxon>
        <taxon>Vertebrata</taxon>
        <taxon>Euteleostomi</taxon>
        <taxon>Amphibia</taxon>
        <taxon>Batrachia</taxon>
        <taxon>Anura</taxon>
        <taxon>Neobatrachia</taxon>
        <taxon>Ranoidea</taxon>
        <taxon>Pyxicephalidae</taxon>
        <taxon>Pyxicephalinae</taxon>
        <taxon>Pyxicephalus</taxon>
    </lineage>
</organism>
<comment type="caution">
    <text evidence="2">The sequence shown here is derived from an EMBL/GenBank/DDBJ whole genome shotgun (WGS) entry which is preliminary data.</text>
</comment>
<gene>
    <name evidence="2" type="ORF">GDO54_014594</name>
</gene>
<evidence type="ECO:0000313" key="3">
    <source>
        <dbReference type="Proteomes" id="UP001181693"/>
    </source>
</evidence>
<sequence length="98" mass="10962">MINMNICQGQRVCFGVGQNKKWRLPTPTYKSMYGIFYIVLVLCIACKNASAMYIKIKSLGRFSLHAVDNSASCCPLKPSILQPKISLLSLLLFVIFSL</sequence>
<dbReference type="Proteomes" id="UP001181693">
    <property type="component" value="Unassembled WGS sequence"/>
</dbReference>
<keyword evidence="1" id="KW-0472">Membrane</keyword>
<keyword evidence="3" id="KW-1185">Reference proteome</keyword>
<dbReference type="AlphaFoldDB" id="A0AAV3A973"/>
<protein>
    <submittedName>
        <fullName evidence="2">Uncharacterized protein</fullName>
    </submittedName>
</protein>
<reference evidence="2" key="1">
    <citation type="thesis" date="2020" institute="ProQuest LLC" country="789 East Eisenhower Parkway, Ann Arbor, MI, USA">
        <title>Comparative Genomics and Chromosome Evolution.</title>
        <authorList>
            <person name="Mudd A.B."/>
        </authorList>
    </citation>
    <scope>NUCLEOTIDE SEQUENCE</scope>
    <source>
        <strain evidence="2">1538</strain>
        <tissue evidence="2">Blood</tissue>
    </source>
</reference>
<evidence type="ECO:0000313" key="2">
    <source>
        <dbReference type="EMBL" id="DBA23704.1"/>
    </source>
</evidence>
<keyword evidence="1" id="KW-1133">Transmembrane helix</keyword>
<name>A0AAV3A973_PYXAD</name>